<dbReference type="FunFam" id="1.20.58.1480:FF:000017">
    <property type="entry name" value="Lon protease homolog, mitochondrial 1"/>
    <property type="match status" value="1"/>
</dbReference>
<dbReference type="KEGG" id="dpp:DICPUDRAFT_154583"/>
<dbReference type="AlphaFoldDB" id="F0ZRQ4"/>
<dbReference type="GO" id="GO:0004176">
    <property type="term" value="F:ATP-dependent peptidase activity"/>
    <property type="evidence" value="ECO:0000318"/>
    <property type="project" value="GO_Central"/>
</dbReference>
<sequence>MFKLLLECNKIKTTNILKYNHSRSINYLYSYNNNSISINQHRQFKNFYSTDNNDNIDNSDEKNLKNQDENSAKFKKQNKNISSKKKILKRKRVSLINKSSSKKDLTKDDNSNGNNKINNNNMNNNNNKSNNNMNNNNNNNNNSYNSMNNYHSNKKNQPTNNPSSFSNIQQIKTIPKQVVVIPLLERFIYPSQGVSLTFENEYKEMGSPTHIGFFLITDEEKKLLTPEEIQKIKSFSGGIQDISKLNRVGVLAEYNPDKKYLMGSQLIQITGIAPPPEEAKNIELEEEIEEPSISTSTIGTSESVPAIEIAQTEFLTTPVVPPPTKSKYLNVLIEPFVAKAQDESAIRPLFLQLAKNVNILAENSPEIGLRQRLSNIRRTDPDLLSENAAFSCASSSSEYQKFIECNILEEKLKMAIIMSIKKYQVIQFHGSIEKQIEEKAIMQQKRFALMEQMKILKKELGLDQDEKEALKNKFNQRWENIHINDNQIKQVFNEEMTKFSGLESQSSEYNVTRNYLDWITSLPWNVFSSDCLDISKIKKSLDNDHYGLKDVKEMIQTFIAVGKLRGSIGGKIILIVGPPGTGKTSIGKSIAKSLDRQFYRISVGGLSDVHEIKGHRRTYLGAMPGKIIQALKFVKTSNPVILIDEIDKISQSSHHGDPTSTLLEILDPQQNKSFTDYYLDLPYDLSKVLFICTANSLHTIPPPLLDRMDVIRLNGYVQSEQMEIAKHYLIPNIRTETGMTEDQVTVSDDSIKQLCEFYCRESGVRNLKKTIEKIFRKIAHKIATGEETQVNVVLKNLEKYAGPIKYRSNRLFDKAQPGIVMGLGFSSGGGGLLYIESVVERFVQGGGLRTTGSLGDVTKESIYISYSYVKEFLAHLDPSNHFFDHNSIHIHAPDGSTEKDISSAGITIVSSFLSLATNKACKLDLAMVGEITLTGKVIGVTGLTDKIIAAKRESVKTILIPKDNLKQLEEIPNFIKEGLEFYLVSYYKDVYKIAFTEDHDFKPLIFKSTDSIITG</sequence>
<dbReference type="PANTHER" id="PTHR43718:SF2">
    <property type="entry name" value="LON PROTEASE HOMOLOG, MITOCHONDRIAL"/>
    <property type="match status" value="1"/>
</dbReference>
<dbReference type="FunFam" id="1.20.5.5270:FF:000001">
    <property type="entry name" value="Lon protease homolog, mitochondrial"/>
    <property type="match status" value="1"/>
</dbReference>
<dbReference type="Pfam" id="PF00004">
    <property type="entry name" value="AAA"/>
    <property type="match status" value="1"/>
</dbReference>
<dbReference type="RefSeq" id="XP_003290099.1">
    <property type="nucleotide sequence ID" value="XM_003290051.1"/>
</dbReference>
<dbReference type="Pfam" id="PF22667">
    <property type="entry name" value="Lon_lid"/>
    <property type="match status" value="1"/>
</dbReference>
<dbReference type="Gene3D" id="3.30.230.10">
    <property type="match status" value="1"/>
</dbReference>
<keyword evidence="3 10" id="KW-0378">Hydrolase</keyword>
<feature type="compositionally biased region" description="Basic and acidic residues" evidence="11">
    <location>
        <begin position="60"/>
        <end position="72"/>
    </location>
</feature>
<dbReference type="InterPro" id="IPR054594">
    <property type="entry name" value="Lon_lid"/>
</dbReference>
<dbReference type="InterPro" id="IPR003959">
    <property type="entry name" value="ATPase_AAA_core"/>
</dbReference>
<proteinExistence type="inferred from homology"/>
<comment type="similarity">
    <text evidence="10">Belongs to the peptidase S16 family.</text>
</comment>
<feature type="compositionally biased region" description="Low complexity" evidence="11">
    <location>
        <begin position="111"/>
        <end position="151"/>
    </location>
</feature>
<dbReference type="Gene3D" id="3.40.50.300">
    <property type="entry name" value="P-loop containing nucleotide triphosphate hydrolases"/>
    <property type="match status" value="1"/>
</dbReference>
<dbReference type="GO" id="GO:0006515">
    <property type="term" value="P:protein quality control for misfolded or incompletely synthesized proteins"/>
    <property type="evidence" value="ECO:0000318"/>
    <property type="project" value="GO_Central"/>
</dbReference>
<feature type="compositionally biased region" description="Basic residues" evidence="11">
    <location>
        <begin position="73"/>
        <end position="93"/>
    </location>
</feature>
<evidence type="ECO:0000256" key="9">
    <source>
        <dbReference type="ARBA" id="ARBA00066743"/>
    </source>
</evidence>
<dbReference type="Gene3D" id="1.20.5.5270">
    <property type="match status" value="1"/>
</dbReference>
<dbReference type="InterPro" id="IPR004815">
    <property type="entry name" value="Lon_bac/euk-typ"/>
</dbReference>
<feature type="active site" evidence="10">
    <location>
        <position position="946"/>
    </location>
</feature>
<keyword evidence="14" id="KW-1185">Reference proteome</keyword>
<feature type="active site" evidence="10">
    <location>
        <position position="903"/>
    </location>
</feature>
<dbReference type="EC" id="3.4.21.53" evidence="9"/>
<evidence type="ECO:0000259" key="12">
    <source>
        <dbReference type="PROSITE" id="PS51786"/>
    </source>
</evidence>
<feature type="compositionally biased region" description="Basic and acidic residues" evidence="11">
    <location>
        <begin position="101"/>
        <end position="110"/>
    </location>
</feature>
<evidence type="ECO:0000256" key="4">
    <source>
        <dbReference type="ARBA" id="ARBA00022825"/>
    </source>
</evidence>
<dbReference type="Pfam" id="PF05362">
    <property type="entry name" value="Lon_C"/>
    <property type="match status" value="1"/>
</dbReference>
<dbReference type="CDD" id="cd19500">
    <property type="entry name" value="RecA-like_Lon"/>
    <property type="match status" value="1"/>
</dbReference>
<dbReference type="STRING" id="5786.F0ZRQ4"/>
<dbReference type="GO" id="GO:0005759">
    <property type="term" value="C:mitochondrial matrix"/>
    <property type="evidence" value="ECO:0000318"/>
    <property type="project" value="GO_Central"/>
</dbReference>
<dbReference type="PANTHER" id="PTHR43718">
    <property type="entry name" value="LON PROTEASE"/>
    <property type="match status" value="1"/>
</dbReference>
<dbReference type="FunCoup" id="F0ZRQ4">
    <property type="interactions" value="54"/>
</dbReference>
<keyword evidence="1 10" id="KW-0645">Protease</keyword>
<dbReference type="InParanoid" id="F0ZRQ4"/>
<reference evidence="14" key="1">
    <citation type="journal article" date="2011" name="Genome Biol.">
        <title>Comparative genomics of the social amoebae Dictyostelium discoideum and Dictyostelium purpureum.</title>
        <authorList>
            <consortium name="US DOE Joint Genome Institute (JGI-PGF)"/>
            <person name="Sucgang R."/>
            <person name="Kuo A."/>
            <person name="Tian X."/>
            <person name="Salerno W."/>
            <person name="Parikh A."/>
            <person name="Feasley C.L."/>
            <person name="Dalin E."/>
            <person name="Tu H."/>
            <person name="Huang E."/>
            <person name="Barry K."/>
            <person name="Lindquist E."/>
            <person name="Shapiro H."/>
            <person name="Bruce D."/>
            <person name="Schmutz J."/>
            <person name="Salamov A."/>
            <person name="Fey P."/>
            <person name="Gaudet P."/>
            <person name="Anjard C."/>
            <person name="Babu M.M."/>
            <person name="Basu S."/>
            <person name="Bushmanova Y."/>
            <person name="van der Wel H."/>
            <person name="Katoh-Kurasawa M."/>
            <person name="Dinh C."/>
            <person name="Coutinho P.M."/>
            <person name="Saito T."/>
            <person name="Elias M."/>
            <person name="Schaap P."/>
            <person name="Kay R.R."/>
            <person name="Henrissat B."/>
            <person name="Eichinger L."/>
            <person name="Rivero F."/>
            <person name="Putnam N.H."/>
            <person name="West C.M."/>
            <person name="Loomis W.F."/>
            <person name="Chisholm R.L."/>
            <person name="Shaulsky G."/>
            <person name="Strassmann J.E."/>
            <person name="Queller D.C."/>
            <person name="Kuspa A."/>
            <person name="Grigoriev I.V."/>
        </authorList>
    </citation>
    <scope>NUCLEOTIDE SEQUENCE [LARGE SCALE GENOMIC DNA]</scope>
    <source>
        <strain evidence="14">QSDP1</strain>
    </source>
</reference>
<evidence type="ECO:0000256" key="8">
    <source>
        <dbReference type="ARBA" id="ARBA00050665"/>
    </source>
</evidence>
<organism evidence="13 14">
    <name type="scientific">Dictyostelium purpureum</name>
    <name type="common">Slime mold</name>
    <dbReference type="NCBI Taxonomy" id="5786"/>
    <lineage>
        <taxon>Eukaryota</taxon>
        <taxon>Amoebozoa</taxon>
        <taxon>Evosea</taxon>
        <taxon>Eumycetozoa</taxon>
        <taxon>Dictyostelia</taxon>
        <taxon>Dictyosteliales</taxon>
        <taxon>Dictyosteliaceae</taxon>
        <taxon>Dictyostelium</taxon>
    </lineage>
</organism>
<dbReference type="GO" id="GO:0016887">
    <property type="term" value="F:ATP hydrolysis activity"/>
    <property type="evidence" value="ECO:0007669"/>
    <property type="project" value="InterPro"/>
</dbReference>
<dbReference type="FunFam" id="3.30.230.10:FF:000092">
    <property type="entry name" value="Lon protease homolog"/>
    <property type="match status" value="1"/>
</dbReference>
<keyword evidence="5" id="KW-0067">ATP-binding</keyword>
<evidence type="ECO:0000256" key="10">
    <source>
        <dbReference type="PROSITE-ProRule" id="PRU01122"/>
    </source>
</evidence>
<dbReference type="GO" id="GO:0007005">
    <property type="term" value="P:mitochondrion organization"/>
    <property type="evidence" value="ECO:0000318"/>
    <property type="project" value="GO_Central"/>
</dbReference>
<dbReference type="InterPro" id="IPR027417">
    <property type="entry name" value="P-loop_NTPase"/>
</dbReference>
<feature type="region of interest" description="Disordered" evidence="11">
    <location>
        <begin position="60"/>
        <end position="166"/>
    </location>
</feature>
<keyword evidence="2" id="KW-0547">Nucleotide-binding</keyword>
<dbReference type="InterPro" id="IPR014721">
    <property type="entry name" value="Ribsml_uS5_D2-typ_fold_subgr"/>
</dbReference>
<evidence type="ECO:0000256" key="1">
    <source>
        <dbReference type="ARBA" id="ARBA00022670"/>
    </source>
</evidence>
<dbReference type="FunFam" id="1.10.8.60:FF:000043">
    <property type="entry name" value="Lon protease homolog, mitochondrial"/>
    <property type="match status" value="1"/>
</dbReference>
<evidence type="ECO:0000256" key="3">
    <source>
        <dbReference type="ARBA" id="ARBA00022801"/>
    </source>
</evidence>
<evidence type="ECO:0000256" key="6">
    <source>
        <dbReference type="ARBA" id="ARBA00023125"/>
    </source>
</evidence>
<evidence type="ECO:0000313" key="14">
    <source>
        <dbReference type="Proteomes" id="UP000001064"/>
    </source>
</evidence>
<keyword evidence="6" id="KW-0238">DNA-binding</keyword>
<protein>
    <recommendedName>
        <fullName evidence="9">endopeptidase La</fullName>
        <ecNumber evidence="9">3.4.21.53</ecNumber>
    </recommendedName>
</protein>
<dbReference type="VEuPathDB" id="AmoebaDB:DICPUDRAFT_154583"/>
<accession>F0ZRQ4</accession>
<dbReference type="InterPro" id="IPR027065">
    <property type="entry name" value="Lon_Prtase"/>
</dbReference>
<dbReference type="eggNOG" id="KOG2004">
    <property type="taxonomic scope" value="Eukaryota"/>
</dbReference>
<dbReference type="EMBL" id="GL871144">
    <property type="protein sequence ID" value="EGC33391.1"/>
    <property type="molecule type" value="Genomic_DNA"/>
</dbReference>
<dbReference type="GO" id="GO:0003697">
    <property type="term" value="F:single-stranded DNA binding"/>
    <property type="evidence" value="ECO:0000318"/>
    <property type="project" value="GO_Central"/>
</dbReference>
<evidence type="ECO:0000313" key="13">
    <source>
        <dbReference type="EMBL" id="EGC33391.1"/>
    </source>
</evidence>
<evidence type="ECO:0000256" key="2">
    <source>
        <dbReference type="ARBA" id="ARBA00022741"/>
    </source>
</evidence>
<keyword evidence="7" id="KW-0496">Mitochondrion</keyword>
<feature type="domain" description="Lon proteolytic" evidence="12">
    <location>
        <begin position="814"/>
        <end position="997"/>
    </location>
</feature>
<dbReference type="GeneID" id="10504445"/>
<dbReference type="SUPFAM" id="SSF54211">
    <property type="entry name" value="Ribosomal protein S5 domain 2-like"/>
    <property type="match status" value="1"/>
</dbReference>
<comment type="catalytic activity">
    <reaction evidence="8">
        <text>Hydrolysis of proteins in presence of ATP.</text>
        <dbReference type="EC" id="3.4.21.53"/>
    </reaction>
</comment>
<feature type="compositionally biased region" description="Polar residues" evidence="11">
    <location>
        <begin position="157"/>
        <end position="166"/>
    </location>
</feature>
<evidence type="ECO:0000256" key="11">
    <source>
        <dbReference type="SAM" id="MobiDB-lite"/>
    </source>
</evidence>
<evidence type="ECO:0000256" key="5">
    <source>
        <dbReference type="ARBA" id="ARBA00022840"/>
    </source>
</evidence>
<dbReference type="Gene3D" id="1.20.58.1480">
    <property type="match status" value="1"/>
</dbReference>
<dbReference type="GO" id="GO:0005524">
    <property type="term" value="F:ATP binding"/>
    <property type="evidence" value="ECO:0007669"/>
    <property type="project" value="UniProtKB-KW"/>
</dbReference>
<gene>
    <name evidence="13" type="ORF">DICPUDRAFT_154583</name>
</gene>
<dbReference type="InterPro" id="IPR008269">
    <property type="entry name" value="Lon_proteolytic"/>
</dbReference>
<dbReference type="GO" id="GO:0004252">
    <property type="term" value="F:serine-type endopeptidase activity"/>
    <property type="evidence" value="ECO:0007669"/>
    <property type="project" value="UniProtKB-UniRule"/>
</dbReference>
<dbReference type="Gene3D" id="1.10.8.60">
    <property type="match status" value="1"/>
</dbReference>
<dbReference type="Proteomes" id="UP000001064">
    <property type="component" value="Unassembled WGS sequence"/>
</dbReference>
<dbReference type="FunFam" id="3.40.50.300:FF:000021">
    <property type="entry name" value="Lon protease homolog"/>
    <property type="match status" value="1"/>
</dbReference>
<dbReference type="OrthoDB" id="2411602at2759"/>
<dbReference type="PROSITE" id="PS51786">
    <property type="entry name" value="LON_PROTEOLYTIC"/>
    <property type="match status" value="1"/>
</dbReference>
<keyword evidence="4 10" id="KW-0720">Serine protease</keyword>
<dbReference type="InterPro" id="IPR003593">
    <property type="entry name" value="AAA+_ATPase"/>
</dbReference>
<dbReference type="InterPro" id="IPR020568">
    <property type="entry name" value="Ribosomal_Su5_D2-typ_SF"/>
</dbReference>
<dbReference type="SUPFAM" id="SSF52540">
    <property type="entry name" value="P-loop containing nucleoside triphosphate hydrolases"/>
    <property type="match status" value="1"/>
</dbReference>
<dbReference type="OMA" id="MGSPTHI"/>
<dbReference type="SMART" id="SM00382">
    <property type="entry name" value="AAA"/>
    <property type="match status" value="1"/>
</dbReference>
<dbReference type="PRINTS" id="PR00830">
    <property type="entry name" value="ENDOLAPTASE"/>
</dbReference>
<evidence type="ECO:0000256" key="7">
    <source>
        <dbReference type="ARBA" id="ARBA00023128"/>
    </source>
</evidence>
<name>F0ZRQ4_DICPU</name>
<dbReference type="NCBIfam" id="TIGR00763">
    <property type="entry name" value="lon"/>
    <property type="match status" value="1"/>
</dbReference>